<dbReference type="Proteomes" id="UP000838748">
    <property type="component" value="Unassembled WGS sequence"/>
</dbReference>
<dbReference type="RefSeq" id="WP_237363844.1">
    <property type="nucleotide sequence ID" value="NZ_CAKLDM010000004.1"/>
</dbReference>
<dbReference type="EMBL" id="CAKLDM010000004">
    <property type="protein sequence ID" value="CAH0542985.1"/>
    <property type="molecule type" value="Genomic_DNA"/>
</dbReference>
<comment type="caution">
    <text evidence="1">The sequence shown here is derived from an EMBL/GenBank/DDBJ whole genome shotgun (WGS) entry which is preliminary data.</text>
</comment>
<gene>
    <name evidence="1" type="ORF">VMF7928_04346</name>
</gene>
<proteinExistence type="predicted"/>
<evidence type="ECO:0000313" key="1">
    <source>
        <dbReference type="EMBL" id="CAH0542985.1"/>
    </source>
</evidence>
<protein>
    <submittedName>
        <fullName evidence="1">Uncharacterized protein</fullName>
    </submittedName>
</protein>
<name>A0ABN8E911_9VIBR</name>
<reference evidence="1" key="1">
    <citation type="submission" date="2021-11" db="EMBL/GenBank/DDBJ databases">
        <authorList>
            <person name="Rodrigo-Torres L."/>
            <person name="Arahal R. D."/>
            <person name="Lucena T."/>
        </authorList>
    </citation>
    <scope>NUCLEOTIDE SEQUENCE</scope>
    <source>
        <strain evidence="1">CECT 7928</strain>
    </source>
</reference>
<accession>A0ABN8E911</accession>
<keyword evidence="2" id="KW-1185">Reference proteome</keyword>
<sequence>MDFPNIRDIKKRLASAVFDKSSSDAVTVDKTDLAELLIYLSCKESKLREKGFTHDQL</sequence>
<evidence type="ECO:0000313" key="2">
    <source>
        <dbReference type="Proteomes" id="UP000838748"/>
    </source>
</evidence>
<organism evidence="1 2">
    <name type="scientific">Vibrio marisflavi CECT 7928</name>
    <dbReference type="NCBI Taxonomy" id="634439"/>
    <lineage>
        <taxon>Bacteria</taxon>
        <taxon>Pseudomonadati</taxon>
        <taxon>Pseudomonadota</taxon>
        <taxon>Gammaproteobacteria</taxon>
        <taxon>Vibrionales</taxon>
        <taxon>Vibrionaceae</taxon>
        <taxon>Vibrio</taxon>
    </lineage>
</organism>